<organism evidence="1 2">
    <name type="scientific">Olivibacter domesticus</name>
    <name type="common">Pseudosphingobacterium domesticum</name>
    <dbReference type="NCBI Taxonomy" id="407022"/>
    <lineage>
        <taxon>Bacteria</taxon>
        <taxon>Pseudomonadati</taxon>
        <taxon>Bacteroidota</taxon>
        <taxon>Sphingobacteriia</taxon>
        <taxon>Sphingobacteriales</taxon>
        <taxon>Sphingobacteriaceae</taxon>
        <taxon>Olivibacter</taxon>
    </lineage>
</organism>
<protein>
    <submittedName>
        <fullName evidence="1">Uncharacterized protein</fullName>
    </submittedName>
</protein>
<dbReference type="EMBL" id="FOAF01000008">
    <property type="protein sequence ID" value="SEM14958.1"/>
    <property type="molecule type" value="Genomic_DNA"/>
</dbReference>
<gene>
    <name evidence="1" type="ORF">SAMN05661044_04360</name>
</gene>
<evidence type="ECO:0000313" key="2">
    <source>
        <dbReference type="Proteomes" id="UP000199421"/>
    </source>
</evidence>
<keyword evidence="2" id="KW-1185">Reference proteome</keyword>
<accession>A0A1H7W1R1</accession>
<evidence type="ECO:0000313" key="1">
    <source>
        <dbReference type="EMBL" id="SEM14958.1"/>
    </source>
</evidence>
<dbReference type="AlphaFoldDB" id="A0A1H7W1R1"/>
<reference evidence="2" key="1">
    <citation type="submission" date="2016-10" db="EMBL/GenBank/DDBJ databases">
        <authorList>
            <person name="Varghese N."/>
            <person name="Submissions S."/>
        </authorList>
    </citation>
    <scope>NUCLEOTIDE SEQUENCE [LARGE SCALE GENOMIC DNA]</scope>
    <source>
        <strain evidence="2">DSM 18733</strain>
    </source>
</reference>
<name>A0A1H7W1R1_OLID1</name>
<dbReference type="Proteomes" id="UP000199421">
    <property type="component" value="Unassembled WGS sequence"/>
</dbReference>
<sequence>MLGINKIKTKIAFSLFFSFLTLTLLTTMLPLTPEWGHGQKIACCYTSCKNGVKSLDNNTSKQIFTLHNLYRRLGIDFD</sequence>
<proteinExistence type="predicted"/>